<dbReference type="Proteomes" id="UP000366065">
    <property type="component" value="Unassembled WGS sequence"/>
</dbReference>
<sequence length="420" mass="43920">MPTASLTRQSTLLQPGHANAFVAEGFGIAPHVVASSDELRGLRLAVKDVFDVEGQRLGAGNPLWLGQQTPATSTALIVARLLEAGAQWIGKTVTDELAFSLLGINTHYGTPDNAASPGRIVGGSSSGSAAAVAAGFADIGLGTDCGGSCRLPASHCGVWGIRPTQGRIAGRGGFSLAHSFDTAGWFTRDADTLASVFTVLTEEVVPPLRDTASTSLNCHIVLDAIADCDPAVRAALPDLLARLGMAMSLTTLSEGELPLDDWAKAHRWLQGAEIWQQHGHWVREHGHSLAPDVLRRFLAGAAVSRQDVSRAQRTRVHAMQHLARVLDDPHAVLIFPTSPGAAPARHATQDALETHRSRAQRHLCIAGLAGLPEVSLPWLRVATSDGPGGEAPVGLSVVGARGNDALVIAAARRLADIGTA</sequence>
<proteinExistence type="predicted"/>
<dbReference type="Pfam" id="PF01425">
    <property type="entry name" value="Amidase"/>
    <property type="match status" value="2"/>
</dbReference>
<feature type="domain" description="Amidase" evidence="1">
    <location>
        <begin position="288"/>
        <end position="407"/>
    </location>
</feature>
<feature type="domain" description="Amidase" evidence="1">
    <location>
        <begin position="38"/>
        <end position="202"/>
    </location>
</feature>
<dbReference type="EMBL" id="CABPRV010000012">
    <property type="protein sequence ID" value="VVE44615.1"/>
    <property type="molecule type" value="Genomic_DNA"/>
</dbReference>
<keyword evidence="3" id="KW-1185">Reference proteome</keyword>
<gene>
    <name evidence="2" type="ORF">PCA20602_04349</name>
</gene>
<keyword evidence="2" id="KW-0378">Hydrolase</keyword>
<name>A0ABY6WB68_9BURK</name>
<dbReference type="RefSeq" id="WP_150722954.1">
    <property type="nucleotide sequence ID" value="NZ_CABPRV010000012.1"/>
</dbReference>
<dbReference type="SUPFAM" id="SSF75304">
    <property type="entry name" value="Amidase signature (AS) enzymes"/>
    <property type="match status" value="1"/>
</dbReference>
<dbReference type="NCBIfam" id="NF006169">
    <property type="entry name" value="PRK08310.1"/>
    <property type="match status" value="1"/>
</dbReference>
<evidence type="ECO:0000313" key="2">
    <source>
        <dbReference type="EMBL" id="VVE44615.1"/>
    </source>
</evidence>
<dbReference type="InterPro" id="IPR036928">
    <property type="entry name" value="AS_sf"/>
</dbReference>
<organism evidence="2 3">
    <name type="scientific">Pandoraea capi</name>
    <dbReference type="NCBI Taxonomy" id="2508286"/>
    <lineage>
        <taxon>Bacteria</taxon>
        <taxon>Pseudomonadati</taxon>
        <taxon>Pseudomonadota</taxon>
        <taxon>Betaproteobacteria</taxon>
        <taxon>Burkholderiales</taxon>
        <taxon>Burkholderiaceae</taxon>
        <taxon>Pandoraea</taxon>
    </lineage>
</organism>
<reference evidence="2 3" key="1">
    <citation type="submission" date="2019-08" db="EMBL/GenBank/DDBJ databases">
        <authorList>
            <person name="Peeters C."/>
        </authorList>
    </citation>
    <scope>NUCLEOTIDE SEQUENCE [LARGE SCALE GENOMIC DNA]</scope>
    <source>
        <strain evidence="2 3">LMG 20602</strain>
    </source>
</reference>
<comment type="caution">
    <text evidence="2">The sequence shown here is derived from an EMBL/GenBank/DDBJ whole genome shotgun (WGS) entry which is preliminary data.</text>
</comment>
<dbReference type="GO" id="GO:0004040">
    <property type="term" value="F:amidase activity"/>
    <property type="evidence" value="ECO:0007669"/>
    <property type="project" value="UniProtKB-EC"/>
</dbReference>
<dbReference type="EC" id="3.5.1.4" evidence="2"/>
<evidence type="ECO:0000259" key="1">
    <source>
        <dbReference type="Pfam" id="PF01425"/>
    </source>
</evidence>
<dbReference type="PANTHER" id="PTHR46310">
    <property type="entry name" value="AMIDASE 1"/>
    <property type="match status" value="1"/>
</dbReference>
<evidence type="ECO:0000313" key="3">
    <source>
        <dbReference type="Proteomes" id="UP000366065"/>
    </source>
</evidence>
<dbReference type="PANTHER" id="PTHR46310:SF7">
    <property type="entry name" value="AMIDASE 1"/>
    <property type="match status" value="1"/>
</dbReference>
<protein>
    <submittedName>
        <fullName evidence="2">Amidase</fullName>
        <ecNumber evidence="2">3.5.1.4</ecNumber>
    </submittedName>
</protein>
<dbReference type="Gene3D" id="3.90.1300.10">
    <property type="entry name" value="Amidase signature (AS) domain"/>
    <property type="match status" value="1"/>
</dbReference>
<dbReference type="InterPro" id="IPR023631">
    <property type="entry name" value="Amidase_dom"/>
</dbReference>
<accession>A0ABY6WB68</accession>